<sequence>MNKKIKIFLGGYVNFPNAQNVNCDNIARYLDKEKFEVHTMYTNKKAIDKKVYKDQDIHLHKLIHHRFIWYWSKYLTMLLGNYDVYYLPKVEKTDKRFSQKHKNKICISSVEGVITESTNNTEQFKDYYIKDMTSFFSISNCIADSVKKYWGIQSEVIPLGTIPIGKKVDEKNKLKNIIWVGNVKANKRPQYLVNIAKTFSNLQFKMIGDGDMLEDMKKICMSENINNLRFYGRIPNSQVYQEMEECDLLLMTSEYEGLPKVIQEAAQMRLPSIYINENYNVDFITDGINGFAVSDLETMQEKIQFLLDDPTTYQKMSKAAYESIQPYTWGNVIKQYEKYFEKIYEKSQKMGVL</sequence>
<protein>
    <submittedName>
        <fullName evidence="2">Glycosyltransferase</fullName>
    </submittedName>
</protein>
<feature type="domain" description="Glycosyl transferase family 1" evidence="1">
    <location>
        <begin position="167"/>
        <end position="322"/>
    </location>
</feature>
<accession>A0AAJ3KJJ0</accession>
<evidence type="ECO:0000313" key="3">
    <source>
        <dbReference type="Proteomes" id="UP001296643"/>
    </source>
</evidence>
<dbReference type="Gene3D" id="3.40.50.2000">
    <property type="entry name" value="Glycogen Phosphorylase B"/>
    <property type="match status" value="2"/>
</dbReference>
<name>A0AAJ3KJJ0_MEDGN</name>
<dbReference type="EMBL" id="JAAIRM010000023">
    <property type="protein sequence ID" value="NSI20164.1"/>
    <property type="molecule type" value="Genomic_DNA"/>
</dbReference>
<dbReference type="InterPro" id="IPR050194">
    <property type="entry name" value="Glycosyltransferase_grp1"/>
</dbReference>
<dbReference type="SUPFAM" id="SSF53756">
    <property type="entry name" value="UDP-Glycosyltransferase/glycogen phosphorylase"/>
    <property type="match status" value="1"/>
</dbReference>
<reference evidence="2" key="2">
    <citation type="submission" date="2020-02" db="EMBL/GenBank/DDBJ databases">
        <authorList>
            <person name="Littmann E."/>
            <person name="Sorbara M."/>
        </authorList>
    </citation>
    <scope>NUCLEOTIDE SEQUENCE</scope>
    <source>
        <strain evidence="2">MSK.22.53</strain>
    </source>
</reference>
<gene>
    <name evidence="2" type="ORF">G4958_12545</name>
</gene>
<dbReference type="CDD" id="cd03801">
    <property type="entry name" value="GT4_PimA-like"/>
    <property type="match status" value="1"/>
</dbReference>
<comment type="caution">
    <text evidence="2">The sequence shown here is derived from an EMBL/GenBank/DDBJ whole genome shotgun (WGS) entry which is preliminary data.</text>
</comment>
<dbReference type="PANTHER" id="PTHR45947:SF3">
    <property type="entry name" value="SULFOQUINOVOSYL TRANSFERASE SQD2"/>
    <property type="match status" value="1"/>
</dbReference>
<dbReference type="AlphaFoldDB" id="A0AAJ3KJJ0"/>
<evidence type="ECO:0000313" key="2">
    <source>
        <dbReference type="EMBL" id="NSI20164.1"/>
    </source>
</evidence>
<dbReference type="GO" id="GO:0016757">
    <property type="term" value="F:glycosyltransferase activity"/>
    <property type="evidence" value="ECO:0007669"/>
    <property type="project" value="InterPro"/>
</dbReference>
<proteinExistence type="predicted"/>
<evidence type="ECO:0000259" key="1">
    <source>
        <dbReference type="Pfam" id="PF00534"/>
    </source>
</evidence>
<dbReference type="InterPro" id="IPR001296">
    <property type="entry name" value="Glyco_trans_1"/>
</dbReference>
<dbReference type="GeneID" id="57434334"/>
<dbReference type="Pfam" id="PF00534">
    <property type="entry name" value="Glycos_transf_1"/>
    <property type="match status" value="1"/>
</dbReference>
<dbReference type="RefSeq" id="WP_004842817.1">
    <property type="nucleotide sequence ID" value="NZ_CAXUME010000006.1"/>
</dbReference>
<dbReference type="Proteomes" id="UP001296643">
    <property type="component" value="Unassembled WGS sequence"/>
</dbReference>
<reference evidence="2" key="1">
    <citation type="journal article" date="2020" name="Cell Host Microbe">
        <title>Functional and Genomic Variation between Human-Derived Isolates of Lachnospiraceae Reveals Inter- and Intra-Species Diversity.</title>
        <authorList>
            <person name="Sorbara M.T."/>
            <person name="Littmann E.R."/>
            <person name="Fontana E."/>
            <person name="Moody T.U."/>
            <person name="Kohout C.E."/>
            <person name="Gjonbalaj M."/>
            <person name="Eaton V."/>
            <person name="Seok R."/>
            <person name="Leiner I.M."/>
            <person name="Pamer E.G."/>
        </authorList>
    </citation>
    <scope>NUCLEOTIDE SEQUENCE</scope>
    <source>
        <strain evidence="2">MSK.22.53</strain>
    </source>
</reference>
<dbReference type="PANTHER" id="PTHR45947">
    <property type="entry name" value="SULFOQUINOVOSYL TRANSFERASE SQD2"/>
    <property type="match status" value="1"/>
</dbReference>
<organism evidence="2 3">
    <name type="scientific">Mediterraneibacter gnavus</name>
    <name type="common">Ruminococcus gnavus</name>
    <dbReference type="NCBI Taxonomy" id="33038"/>
    <lineage>
        <taxon>Bacteria</taxon>
        <taxon>Bacillati</taxon>
        <taxon>Bacillota</taxon>
        <taxon>Clostridia</taxon>
        <taxon>Lachnospirales</taxon>
        <taxon>Lachnospiraceae</taxon>
        <taxon>Mediterraneibacter</taxon>
    </lineage>
</organism>